<dbReference type="Gene3D" id="3.30.300.20">
    <property type="match status" value="1"/>
</dbReference>
<gene>
    <name evidence="11" type="ORF">DBRI00130_LOCUS43631</name>
</gene>
<dbReference type="NCBIfam" id="TIGR00231">
    <property type="entry name" value="small_GTP"/>
    <property type="match status" value="1"/>
</dbReference>
<dbReference type="SUPFAM" id="SSF52540">
    <property type="entry name" value="P-loop containing nucleoside triphosphate hydrolases"/>
    <property type="match status" value="2"/>
</dbReference>
<feature type="compositionally biased region" description="Basic residues" evidence="8">
    <location>
        <begin position="635"/>
        <end position="645"/>
    </location>
</feature>
<dbReference type="GO" id="GO:0042254">
    <property type="term" value="P:ribosome biogenesis"/>
    <property type="evidence" value="ECO:0007669"/>
    <property type="project" value="UniProtKB-KW"/>
</dbReference>
<evidence type="ECO:0000313" key="11">
    <source>
        <dbReference type="EMBL" id="CAE4667737.1"/>
    </source>
</evidence>
<evidence type="ECO:0000256" key="7">
    <source>
        <dbReference type="ARBA" id="ARBA00032345"/>
    </source>
</evidence>
<evidence type="ECO:0000259" key="10">
    <source>
        <dbReference type="Pfam" id="PF14714"/>
    </source>
</evidence>
<feature type="region of interest" description="Disordered" evidence="8">
    <location>
        <begin position="625"/>
        <end position="645"/>
    </location>
</feature>
<dbReference type="AlphaFoldDB" id="A0A7S4W2G9"/>
<sequence length="645" mass="72098">MENRCQLLSTTFERTIPFHTVQTRSFMQTGTLKSIHGNGAVQKFPSNSRCFFRTVASASAAIPTDFLGDGKSDLIVSILGPPNAGKSTLFNRLMCKEANKSYKLSSDNKSRKRNKHRRSGGFVGYKSPSPSKHGGAIVSSTPGTTRDRRECIGRIGGTMFQLVDTAGVDGERIGHLYGKLKNQMEREMIKQTLEAAKTSDLILLMFDAKVGVTADLSETARWLRKSSTNINSRVVILANKLEGDKWTHDDGTAATSVMEHLLEASRVGFGEPIPISAEHGEGLADIAIIVEEMIREKRERLGLVMTNDDYNVKKKKGDEAEKPLQLAILGRQNVGKSTLVNSLLKQDRVITGETPGLTRDSITVTWTWNNRPVRLCDTAGIRRATKRDRANDNIEDLAVADAMRSMKVADVAVMVLDARARMLQRQELAIADQVVKEGRALVVAANKMDLLGLDHTYSKEDYAQQVRQQLELRFPMLRKTPIVPMSGLTLEGVQDLMPVVFDARDRWSQKISTGLLNRWLEDVLDTKQPPLQSSGIPTKIKYIIQTKGRPPTFLLFCNTDELPLSYIRYLTRNFQETFKMYGMEVRLAVKKSTSENPFLTRNKPMAATGVGGWAGRQKRMIAALKKTGKPLEKGVRRRRQKYKKN</sequence>
<keyword evidence="5" id="KW-0547">Nucleotide-binding</keyword>
<evidence type="ECO:0000259" key="9">
    <source>
        <dbReference type="Pfam" id="PF01926"/>
    </source>
</evidence>
<evidence type="ECO:0000256" key="1">
    <source>
        <dbReference type="ARBA" id="ARBA00008279"/>
    </source>
</evidence>
<evidence type="ECO:0000256" key="5">
    <source>
        <dbReference type="ARBA" id="ARBA00022741"/>
    </source>
</evidence>
<feature type="domain" description="GTPase Der C-terminal KH-domain-like" evidence="10">
    <location>
        <begin position="510"/>
        <end position="590"/>
    </location>
</feature>
<keyword evidence="4" id="KW-0677">Repeat</keyword>
<name>A0A7S4W2G9_9STRA</name>
<dbReference type="InterPro" id="IPR027417">
    <property type="entry name" value="P-loop_NTPase"/>
</dbReference>
<dbReference type="InterPro" id="IPR032859">
    <property type="entry name" value="KH_dom-like"/>
</dbReference>
<dbReference type="InterPro" id="IPR006073">
    <property type="entry name" value="GTP-bd"/>
</dbReference>
<keyword evidence="6" id="KW-0342">GTP-binding</keyword>
<organism evidence="11">
    <name type="scientific">Ditylum brightwellii</name>
    <dbReference type="NCBI Taxonomy" id="49249"/>
    <lineage>
        <taxon>Eukaryota</taxon>
        <taxon>Sar</taxon>
        <taxon>Stramenopiles</taxon>
        <taxon>Ochrophyta</taxon>
        <taxon>Bacillariophyta</taxon>
        <taxon>Mediophyceae</taxon>
        <taxon>Lithodesmiophycidae</taxon>
        <taxon>Lithodesmiales</taxon>
        <taxon>Lithodesmiaceae</taxon>
        <taxon>Ditylum</taxon>
    </lineage>
</organism>
<feature type="domain" description="G" evidence="9">
    <location>
        <begin position="76"/>
        <end position="99"/>
    </location>
</feature>
<accession>A0A7S4W2G9</accession>
<dbReference type="InterPro" id="IPR015946">
    <property type="entry name" value="KH_dom-like_a/b"/>
</dbReference>
<evidence type="ECO:0000256" key="2">
    <source>
        <dbReference type="ARBA" id="ARBA00020953"/>
    </source>
</evidence>
<evidence type="ECO:0000256" key="4">
    <source>
        <dbReference type="ARBA" id="ARBA00022737"/>
    </source>
</evidence>
<comment type="similarity">
    <text evidence="1">Belongs to the TRAFAC class TrmE-Era-EngA-EngB-Septin-like GTPase superfamily. EngA (Der) GTPase family.</text>
</comment>
<dbReference type="EMBL" id="HBNS01060587">
    <property type="protein sequence ID" value="CAE4667737.1"/>
    <property type="molecule type" value="Transcribed_RNA"/>
</dbReference>
<dbReference type="Pfam" id="PF14714">
    <property type="entry name" value="KH_dom-like"/>
    <property type="match status" value="1"/>
</dbReference>
<dbReference type="NCBIfam" id="TIGR03594">
    <property type="entry name" value="GTPase_EngA"/>
    <property type="match status" value="1"/>
</dbReference>
<dbReference type="PANTHER" id="PTHR43834">
    <property type="entry name" value="GTPASE DER"/>
    <property type="match status" value="1"/>
</dbReference>
<evidence type="ECO:0000256" key="8">
    <source>
        <dbReference type="SAM" id="MobiDB-lite"/>
    </source>
</evidence>
<dbReference type="InterPro" id="IPR016484">
    <property type="entry name" value="GTPase_Der"/>
</dbReference>
<dbReference type="HAMAP" id="MF_00195">
    <property type="entry name" value="GTPase_Der"/>
    <property type="match status" value="1"/>
</dbReference>
<evidence type="ECO:0000256" key="6">
    <source>
        <dbReference type="ARBA" id="ARBA00023134"/>
    </source>
</evidence>
<feature type="compositionally biased region" description="Basic residues" evidence="8">
    <location>
        <begin position="110"/>
        <end position="119"/>
    </location>
</feature>
<dbReference type="PANTHER" id="PTHR43834:SF6">
    <property type="entry name" value="GTPASE DER"/>
    <property type="match status" value="1"/>
</dbReference>
<proteinExistence type="inferred from homology"/>
<evidence type="ECO:0000256" key="3">
    <source>
        <dbReference type="ARBA" id="ARBA00022517"/>
    </source>
</evidence>
<keyword evidence="3" id="KW-0690">Ribosome biogenesis</keyword>
<dbReference type="Pfam" id="PF01926">
    <property type="entry name" value="MMR_HSR1"/>
    <property type="match status" value="3"/>
</dbReference>
<feature type="domain" description="G" evidence="9">
    <location>
        <begin position="326"/>
        <end position="447"/>
    </location>
</feature>
<dbReference type="InterPro" id="IPR005225">
    <property type="entry name" value="Small_GTP-bd"/>
</dbReference>
<dbReference type="Gene3D" id="3.40.50.300">
    <property type="entry name" value="P-loop containing nucleotide triphosphate hydrolases"/>
    <property type="match status" value="2"/>
</dbReference>
<dbReference type="GO" id="GO:0005525">
    <property type="term" value="F:GTP binding"/>
    <property type="evidence" value="ECO:0007669"/>
    <property type="project" value="UniProtKB-KW"/>
</dbReference>
<feature type="domain" description="G" evidence="9">
    <location>
        <begin position="136"/>
        <end position="240"/>
    </location>
</feature>
<protein>
    <recommendedName>
        <fullName evidence="2">GTPase Der</fullName>
    </recommendedName>
    <alternativeName>
        <fullName evidence="7">GTP-binding protein EngA</fullName>
    </alternativeName>
</protein>
<feature type="region of interest" description="Disordered" evidence="8">
    <location>
        <begin position="101"/>
        <end position="147"/>
    </location>
</feature>
<reference evidence="11" key="1">
    <citation type="submission" date="2021-01" db="EMBL/GenBank/DDBJ databases">
        <authorList>
            <person name="Corre E."/>
            <person name="Pelletier E."/>
            <person name="Niang G."/>
            <person name="Scheremetjew M."/>
            <person name="Finn R."/>
            <person name="Kale V."/>
            <person name="Holt S."/>
            <person name="Cochrane G."/>
            <person name="Meng A."/>
            <person name="Brown T."/>
            <person name="Cohen L."/>
        </authorList>
    </citation>
    <scope>NUCLEOTIDE SEQUENCE</scope>
    <source>
        <strain evidence="11">GSO104</strain>
    </source>
</reference>